<sequence length="1407" mass="157895">MGCNSSAVAVPEAVAPSTEVVAVESLDDGLDRLPELSVSQPLHAPDDAAASTGQKSHFEDEPRVPMASPEREARDAKSEALRVTKPSPTVSVKSGGALSANASPFRLSVFSTSTDRSLPGDSAFLWGSPQVLFQRFQQQAVRGESLYDSDDEHSGSHRRRGATAFGALGSDLPFLKWSEPHRFRERARDGRGENPARWAQPRASRRGAAGPERTPEPLEPRLTPEEQQRLGKLAARAREVRELIRPQLKSEMDLAEVIDQVARGNHFVDACPQGAGSGTAPDLAGRGTRGTCTRSIHDSICATMDWRGCGFRGPGRTRSRHAASRGAEAESLPHAAETLGVHPSGLVFQALLLRAGAKYGGRGSSAPAVELEPTLSEGKVEKLAWAARELTELLRVKIQDDGDLLLAMRVLEDCRRFFRALSLVAEGFKTSLSLGSNAAPPLRSQKRQTHVATWRHDAAVDRAPTVHEKRELWTHYLQKATSIQPITEVSGAVVVAPALRAAWIIGRRNLEKAGAVISSWRWRVVARRAQCKYHEEASWLFLARRREKAAVQAFLRWSHAAASTASARACGHLLTAQRARREAREAQHTLAPVLAAWWGVAAEQRLEAAEEALKVALMLEAEPEELEQELYFSPWIPASTTSGSSSRQQASTHLASTSQQGLCFLEALLSLESRTWRGLPSGVAFRAWRQVVESVRLRARWATERRRESWRKERCFIAWCEVMDMLQRGKQLERSERSELELLTRMTFMGWKSFSLGARSAQELGQLRHALAKTESLAKVMLKDAAEELQSNSTHLLCLLILRLWRWLPAMLAERCSRLQTVRDPNFVHSDLVPRAVLHRWQVLAARSPQRSWKRLVLGSRQKHRKQLALESLVDALDARARKTQLGGPLACWARLVARSLQKLRQQWALESLVDALDARATAARVASSTCPDEEEAAKSARLTTRWVEQLLVQVSFTSWKSSSLAAQHGRELGELRSALAKTESFAKVMLRDAAEDFQENSNQLLCLLILRLWHSRLAGQQCRSGWTSLVARHFERWQLQRILKEWCAEKQRRSTRRWLQAEMQQAVKAQHCEVLRAVLKCWRLLSCKEKAARREALQVSFSCWRCFSSGSRAATADSRAAPRPRAEPTQPAERCEVPSALLWRLWSSWREAVRMRRLTLRWAQAWCRSRHREWLRRCFRHWCEAERSASDVSPIPVEEAVTDLGDEMLEGSFAKQPEEEDLPLEPEEGVQPEEEQAPPTVFQPLFEPVTAQPATAWPMPAWPVAASDPWRELGVELPAAQSPRREELEKRTYLKRMPILREVMRRWREAKVLEPVASSPSRPSPSRPASRPTSESPKRFQRAVSLAKLLQDAEAAALEAVKVAEPLSASKAEPDRWGDETWLLAKTRQILGPTRRKVLSWTPPPL</sequence>
<feature type="compositionally biased region" description="Basic and acidic residues" evidence="1">
    <location>
        <begin position="185"/>
        <end position="194"/>
    </location>
</feature>
<evidence type="ECO:0000313" key="3">
    <source>
        <dbReference type="Proteomes" id="UP001642484"/>
    </source>
</evidence>
<feature type="region of interest" description="Disordered" evidence="1">
    <location>
        <begin position="1314"/>
        <end position="1341"/>
    </location>
</feature>
<evidence type="ECO:0000313" key="2">
    <source>
        <dbReference type="EMBL" id="CAK9057900.1"/>
    </source>
</evidence>
<evidence type="ECO:0008006" key="4">
    <source>
        <dbReference type="Google" id="ProtNLM"/>
    </source>
</evidence>
<accession>A0ABP0N299</accession>
<feature type="region of interest" description="Disordered" evidence="1">
    <location>
        <begin position="185"/>
        <end position="232"/>
    </location>
</feature>
<feature type="compositionally biased region" description="Acidic residues" evidence="1">
    <location>
        <begin position="1219"/>
        <end position="1236"/>
    </location>
</feature>
<dbReference type="Proteomes" id="UP001642484">
    <property type="component" value="Unassembled WGS sequence"/>
</dbReference>
<protein>
    <recommendedName>
        <fullName evidence="4">Sfi1 spindle body domain-containing protein</fullName>
    </recommendedName>
</protein>
<feature type="compositionally biased region" description="Basic and acidic residues" evidence="1">
    <location>
        <begin position="56"/>
        <end position="82"/>
    </location>
</feature>
<name>A0ABP0N299_9DINO</name>
<proteinExistence type="predicted"/>
<evidence type="ECO:0000256" key="1">
    <source>
        <dbReference type="SAM" id="MobiDB-lite"/>
    </source>
</evidence>
<feature type="compositionally biased region" description="Basic and acidic residues" evidence="1">
    <location>
        <begin position="213"/>
        <end position="229"/>
    </location>
</feature>
<gene>
    <name evidence="2" type="ORF">CCMP2556_LOCUS28525</name>
</gene>
<dbReference type="EMBL" id="CAXAMN010021317">
    <property type="protein sequence ID" value="CAK9057900.1"/>
    <property type="molecule type" value="Genomic_DNA"/>
</dbReference>
<organism evidence="2 3">
    <name type="scientific">Durusdinium trenchii</name>
    <dbReference type="NCBI Taxonomy" id="1381693"/>
    <lineage>
        <taxon>Eukaryota</taxon>
        <taxon>Sar</taxon>
        <taxon>Alveolata</taxon>
        <taxon>Dinophyceae</taxon>
        <taxon>Suessiales</taxon>
        <taxon>Symbiodiniaceae</taxon>
        <taxon>Durusdinium</taxon>
    </lineage>
</organism>
<feature type="region of interest" description="Disordered" evidence="1">
    <location>
        <begin position="32"/>
        <end position="95"/>
    </location>
</feature>
<keyword evidence="3" id="KW-1185">Reference proteome</keyword>
<reference evidence="2 3" key="1">
    <citation type="submission" date="2024-02" db="EMBL/GenBank/DDBJ databases">
        <authorList>
            <person name="Chen Y."/>
            <person name="Shah S."/>
            <person name="Dougan E. K."/>
            <person name="Thang M."/>
            <person name="Chan C."/>
        </authorList>
    </citation>
    <scope>NUCLEOTIDE SEQUENCE [LARGE SCALE GENOMIC DNA]</scope>
</reference>
<comment type="caution">
    <text evidence="2">The sequence shown here is derived from an EMBL/GenBank/DDBJ whole genome shotgun (WGS) entry which is preliminary data.</text>
</comment>
<feature type="region of interest" description="Disordered" evidence="1">
    <location>
        <begin position="1217"/>
        <end position="1236"/>
    </location>
</feature>